<dbReference type="Gene3D" id="1.20.144.10">
    <property type="entry name" value="Phosphatidic acid phosphatase type 2/haloperoxidase"/>
    <property type="match status" value="1"/>
</dbReference>
<feature type="transmembrane region" description="Helical" evidence="1">
    <location>
        <begin position="25"/>
        <end position="46"/>
    </location>
</feature>
<feature type="transmembrane region" description="Helical" evidence="1">
    <location>
        <begin position="194"/>
        <end position="211"/>
    </location>
</feature>
<dbReference type="Proteomes" id="UP000746471">
    <property type="component" value="Unassembled WGS sequence"/>
</dbReference>
<evidence type="ECO:0000256" key="1">
    <source>
        <dbReference type="SAM" id="Phobius"/>
    </source>
</evidence>
<evidence type="ECO:0000313" key="4">
    <source>
        <dbReference type="Proteomes" id="UP000746471"/>
    </source>
</evidence>
<dbReference type="RefSeq" id="WP_213236503.1">
    <property type="nucleotide sequence ID" value="NZ_JAHBCL010000012.1"/>
</dbReference>
<proteinExistence type="predicted"/>
<accession>A0ABS5PQJ0</accession>
<comment type="caution">
    <text evidence="3">The sequence shown here is derived from an EMBL/GenBank/DDBJ whole genome shotgun (WGS) entry which is preliminary data.</text>
</comment>
<keyword evidence="4" id="KW-1185">Reference proteome</keyword>
<feature type="domain" description="Phosphatidic acid phosphatase type 2/haloperoxidase" evidence="2">
    <location>
        <begin position="51"/>
        <end position="161"/>
    </location>
</feature>
<gene>
    <name evidence="3" type="ORF">KHM83_08130</name>
</gene>
<feature type="transmembrane region" description="Helical" evidence="1">
    <location>
        <begin position="146"/>
        <end position="163"/>
    </location>
</feature>
<organism evidence="3 4">
    <name type="scientific">Fusibacter paucivorans</name>
    <dbReference type="NCBI Taxonomy" id="76009"/>
    <lineage>
        <taxon>Bacteria</taxon>
        <taxon>Bacillati</taxon>
        <taxon>Bacillota</taxon>
        <taxon>Clostridia</taxon>
        <taxon>Eubacteriales</taxon>
        <taxon>Eubacteriales Family XII. Incertae Sedis</taxon>
        <taxon>Fusibacter</taxon>
    </lineage>
</organism>
<evidence type="ECO:0000259" key="2">
    <source>
        <dbReference type="SMART" id="SM00014"/>
    </source>
</evidence>
<feature type="transmembrane region" description="Helical" evidence="1">
    <location>
        <begin position="170"/>
        <end position="188"/>
    </location>
</feature>
<reference evidence="3 4" key="1">
    <citation type="submission" date="2021-05" db="EMBL/GenBank/DDBJ databases">
        <title>Fusibacter ferrireducens sp. nov., an anaerobic, sulfur- and Fe-reducing bacterium isolated from the mangrove sediment.</title>
        <authorList>
            <person name="Qiu D."/>
        </authorList>
    </citation>
    <scope>NUCLEOTIDE SEQUENCE [LARGE SCALE GENOMIC DNA]</scope>
    <source>
        <strain evidence="3 4">DSM 12116</strain>
    </source>
</reference>
<feature type="transmembrane region" description="Helical" evidence="1">
    <location>
        <begin position="257"/>
        <end position="278"/>
    </location>
</feature>
<feature type="transmembrane region" description="Helical" evidence="1">
    <location>
        <begin position="231"/>
        <end position="251"/>
    </location>
</feature>
<sequence length="286" mass="32579">MQIEIEMIKWLQSFATPQLDRVFEWVTMLGEDTIYIFILTLLYWCIDKQLARRLLLGLSLSVWVNGLIKTVLNIPRPIGVEGIRSLRIETANGAAFPSGHTQTIATFMWLIGHEAKRRWVYVLGILLTLAVGISRLYLGVHWPKDILGGIILAIIIGQIAIVINRNIEQMGHYMPLFITLILALASLFLYRDIAYLKTVAMLSGFVIGYALEENFVNFDVRGSGDQQLFKYMIGIAGIIGIQVGLKLILPYTAPFIFARYFLMMVWGLYLAPQLFVVLRLSRHRIF</sequence>
<keyword evidence="1" id="KW-0472">Membrane</keyword>
<dbReference type="InterPro" id="IPR036938">
    <property type="entry name" value="PAP2/HPO_sf"/>
</dbReference>
<dbReference type="EMBL" id="JAHBCL010000012">
    <property type="protein sequence ID" value="MBS7526641.1"/>
    <property type="molecule type" value="Genomic_DNA"/>
</dbReference>
<keyword evidence="1" id="KW-0812">Transmembrane</keyword>
<name>A0ABS5PQJ0_9FIRM</name>
<dbReference type="PANTHER" id="PTHR14969:SF13">
    <property type="entry name" value="AT30094P"/>
    <property type="match status" value="1"/>
</dbReference>
<dbReference type="SMART" id="SM00014">
    <property type="entry name" value="acidPPc"/>
    <property type="match status" value="1"/>
</dbReference>
<dbReference type="InterPro" id="IPR000326">
    <property type="entry name" value="PAP2/HPO"/>
</dbReference>
<keyword evidence="1" id="KW-1133">Transmembrane helix</keyword>
<protein>
    <submittedName>
        <fullName evidence="3">Phosphatase PAP2 family protein</fullName>
    </submittedName>
</protein>
<dbReference type="Pfam" id="PF01569">
    <property type="entry name" value="PAP2"/>
    <property type="match status" value="1"/>
</dbReference>
<dbReference type="SUPFAM" id="SSF48317">
    <property type="entry name" value="Acid phosphatase/Vanadium-dependent haloperoxidase"/>
    <property type="match status" value="1"/>
</dbReference>
<feature type="transmembrane region" description="Helical" evidence="1">
    <location>
        <begin position="119"/>
        <end position="140"/>
    </location>
</feature>
<evidence type="ECO:0000313" key="3">
    <source>
        <dbReference type="EMBL" id="MBS7526641.1"/>
    </source>
</evidence>
<dbReference type="PANTHER" id="PTHR14969">
    <property type="entry name" value="SPHINGOSINE-1-PHOSPHATE PHOSPHOHYDROLASE"/>
    <property type="match status" value="1"/>
</dbReference>